<dbReference type="PANTHER" id="PTHR43591">
    <property type="entry name" value="METHYLTRANSFERASE"/>
    <property type="match status" value="1"/>
</dbReference>
<gene>
    <name evidence="2" type="ORF">EII41_08320</name>
</gene>
<proteinExistence type="predicted"/>
<keyword evidence="2" id="KW-0808">Transferase</keyword>
<protein>
    <submittedName>
        <fullName evidence="2">Methyltransferase domain-containing protein</fullName>
    </submittedName>
</protein>
<dbReference type="Gene3D" id="3.40.50.150">
    <property type="entry name" value="Vaccinia Virus protein VP39"/>
    <property type="match status" value="1"/>
</dbReference>
<dbReference type="EMBL" id="RQYN01000029">
    <property type="protein sequence ID" value="RRD74203.1"/>
    <property type="molecule type" value="Genomic_DNA"/>
</dbReference>
<sequence length="217" mass="24911">MQKNAYSKRVNRYDDVLTGRRWWSHIYMKYLWRTDDNAIAREVLAMIPDDFRGKILDVPIGTAVFTAEKFSRLTDTEVVGLDYSDEMLAIAGKRAATMQLRNLRLEQGDVGKLPYPDESFDCVLSMSGFQAFPDKPKAFAETFRVLKQGGLFCGCFYVTGQRPCADRFVRHVLDRKGLFVPPHLTRNEAEDLLRSLYGDNVTVRNERSILIFKAIKP</sequence>
<dbReference type="Proteomes" id="UP000279860">
    <property type="component" value="Unassembled WGS sequence"/>
</dbReference>
<feature type="domain" description="Methyltransferase" evidence="1">
    <location>
        <begin position="55"/>
        <end position="150"/>
    </location>
</feature>
<dbReference type="InterPro" id="IPR029063">
    <property type="entry name" value="SAM-dependent_MTases_sf"/>
</dbReference>
<accession>A0A3P1YZC6</accession>
<evidence type="ECO:0000259" key="1">
    <source>
        <dbReference type="Pfam" id="PF13649"/>
    </source>
</evidence>
<dbReference type="SUPFAM" id="SSF53335">
    <property type="entry name" value="S-adenosyl-L-methionine-dependent methyltransferases"/>
    <property type="match status" value="1"/>
</dbReference>
<dbReference type="Pfam" id="PF13649">
    <property type="entry name" value="Methyltransf_25"/>
    <property type="match status" value="1"/>
</dbReference>
<evidence type="ECO:0000313" key="3">
    <source>
        <dbReference type="Proteomes" id="UP000279860"/>
    </source>
</evidence>
<organism evidence="2 3">
    <name type="scientific">Tannerella forsythia</name>
    <name type="common">Bacteroides forsythus</name>
    <dbReference type="NCBI Taxonomy" id="28112"/>
    <lineage>
        <taxon>Bacteria</taxon>
        <taxon>Pseudomonadati</taxon>
        <taxon>Bacteroidota</taxon>
        <taxon>Bacteroidia</taxon>
        <taxon>Bacteroidales</taxon>
        <taxon>Tannerellaceae</taxon>
        <taxon>Tannerella</taxon>
    </lineage>
</organism>
<evidence type="ECO:0000313" key="2">
    <source>
        <dbReference type="EMBL" id="RRD74203.1"/>
    </source>
</evidence>
<name>A0A3P1YZC6_TANFO</name>
<dbReference type="CDD" id="cd02440">
    <property type="entry name" value="AdoMet_MTases"/>
    <property type="match status" value="1"/>
</dbReference>
<reference evidence="2 3" key="1">
    <citation type="submission" date="2018-11" db="EMBL/GenBank/DDBJ databases">
        <title>Genomes From Bacteria Associated with the Canine Oral Cavity: a Test Case for Automated Genome-Based Taxonomic Assignment.</title>
        <authorList>
            <person name="Coil D.A."/>
            <person name="Jospin G."/>
            <person name="Darling A.E."/>
            <person name="Wallis C."/>
            <person name="Davis I.J."/>
            <person name="Harris S."/>
            <person name="Eisen J.A."/>
            <person name="Holcombe L.J."/>
            <person name="O'Flynn C."/>
        </authorList>
    </citation>
    <scope>NUCLEOTIDE SEQUENCE [LARGE SCALE GENOMIC DNA]</scope>
    <source>
        <strain evidence="2 3">OH1426_COT-023</strain>
    </source>
</reference>
<dbReference type="AlphaFoldDB" id="A0A3P1YZC6"/>
<comment type="caution">
    <text evidence="2">The sequence shown here is derived from an EMBL/GenBank/DDBJ whole genome shotgun (WGS) entry which is preliminary data.</text>
</comment>
<dbReference type="GO" id="GO:0032259">
    <property type="term" value="P:methylation"/>
    <property type="evidence" value="ECO:0007669"/>
    <property type="project" value="UniProtKB-KW"/>
</dbReference>
<dbReference type="InterPro" id="IPR041698">
    <property type="entry name" value="Methyltransf_25"/>
</dbReference>
<dbReference type="GO" id="GO:0008168">
    <property type="term" value="F:methyltransferase activity"/>
    <property type="evidence" value="ECO:0007669"/>
    <property type="project" value="UniProtKB-KW"/>
</dbReference>
<dbReference type="RefSeq" id="WP_124790211.1">
    <property type="nucleotide sequence ID" value="NZ_RQYN01000029.1"/>
</dbReference>
<keyword evidence="2" id="KW-0489">Methyltransferase</keyword>